<evidence type="ECO:0000259" key="1">
    <source>
        <dbReference type="Pfam" id="PF12571"/>
    </source>
</evidence>
<protein>
    <recommendedName>
        <fullName evidence="1">Phage tail fibre protein N-terminal domain-containing protein</fullName>
    </recommendedName>
</protein>
<dbReference type="Pfam" id="PF12571">
    <property type="entry name" value="Phage_tail_fib"/>
    <property type="match status" value="1"/>
</dbReference>
<gene>
    <name evidence="2" type="ORF">TRP8649_03291</name>
</gene>
<proteinExistence type="predicted"/>
<name>A0A238JES1_9RHOB</name>
<dbReference type="RefSeq" id="WP_166652769.1">
    <property type="nucleotide sequence ID" value="NZ_FXXP01000002.1"/>
</dbReference>
<dbReference type="AlphaFoldDB" id="A0A238JES1"/>
<dbReference type="Proteomes" id="UP000225972">
    <property type="component" value="Unassembled WGS sequence"/>
</dbReference>
<reference evidence="3" key="1">
    <citation type="submission" date="2017-05" db="EMBL/GenBank/DDBJ databases">
        <authorList>
            <person name="Rodrigo-Torres L."/>
            <person name="Arahal R. D."/>
            <person name="Lucena T."/>
        </authorList>
    </citation>
    <scope>NUCLEOTIDE SEQUENCE [LARGE SCALE GENOMIC DNA]</scope>
    <source>
        <strain evidence="3">CECT 8649</strain>
    </source>
</reference>
<dbReference type="InterPro" id="IPR022225">
    <property type="entry name" value="Phage_tail_fibre_N"/>
</dbReference>
<feature type="domain" description="Phage tail fibre protein N-terminal" evidence="1">
    <location>
        <begin position="134"/>
        <end position="233"/>
    </location>
</feature>
<accession>A0A238JES1</accession>
<evidence type="ECO:0000313" key="2">
    <source>
        <dbReference type="EMBL" id="SMX29158.1"/>
    </source>
</evidence>
<dbReference type="EMBL" id="FXXP01000002">
    <property type="protein sequence ID" value="SMX29158.1"/>
    <property type="molecule type" value="Genomic_DNA"/>
</dbReference>
<organism evidence="2 3">
    <name type="scientific">Pelagimonas phthalicica</name>
    <dbReference type="NCBI Taxonomy" id="1037362"/>
    <lineage>
        <taxon>Bacteria</taxon>
        <taxon>Pseudomonadati</taxon>
        <taxon>Pseudomonadota</taxon>
        <taxon>Alphaproteobacteria</taxon>
        <taxon>Rhodobacterales</taxon>
        <taxon>Roseobacteraceae</taxon>
        <taxon>Pelagimonas</taxon>
    </lineage>
</organism>
<keyword evidence="3" id="KW-1185">Reference proteome</keyword>
<sequence>MKSPFPVGEALFDENAVLGPRTLSAARRMIDVTKRWSQESSVRVGVNITGGIGVTAAAQALQVARGRGQAKRPSAFATPLRLVTAATTLGVTRAKGGAKRPTGFKSGLGATSAVQVIEIHRITAKAALGHMSHFIQPVITDAGLNAILSASSQGLEGNITHMAFGDGGGAGYEPGKGADGLRNERLRVAVGGGERTGPATITVQGHLQASPEFWVREVSFVLDDGTHLAIWSDETTPLMFKTAAGEVVVAFTLALSGLPDNSVNVVATGPDVKVIFDHEFALIIANQAKITRQQFHLAEGFRKEHGRYPGA</sequence>
<evidence type="ECO:0000313" key="3">
    <source>
        <dbReference type="Proteomes" id="UP000225972"/>
    </source>
</evidence>